<dbReference type="InterPro" id="IPR001245">
    <property type="entry name" value="Ser-Thr/Tyr_kinase_cat_dom"/>
</dbReference>
<name>A0A8H3GZH0_9AGAM</name>
<dbReference type="GO" id="GO:0004674">
    <property type="term" value="F:protein serine/threonine kinase activity"/>
    <property type="evidence" value="ECO:0007669"/>
    <property type="project" value="TreeGrafter"/>
</dbReference>
<dbReference type="SMART" id="SM00220">
    <property type="entry name" value="S_TKc"/>
    <property type="match status" value="1"/>
</dbReference>
<dbReference type="InterPro" id="IPR000719">
    <property type="entry name" value="Prot_kinase_dom"/>
</dbReference>
<reference evidence="2" key="1">
    <citation type="submission" date="2021-01" db="EMBL/GenBank/DDBJ databases">
        <authorList>
            <person name="Kaushik A."/>
        </authorList>
    </citation>
    <scope>NUCLEOTIDE SEQUENCE</scope>
    <source>
        <strain evidence="2">AG2-2IIIB</strain>
    </source>
</reference>
<dbReference type="InterPro" id="IPR051681">
    <property type="entry name" value="Ser/Thr_Kinases-Pseudokinases"/>
</dbReference>
<feature type="domain" description="Protein kinase" evidence="1">
    <location>
        <begin position="271"/>
        <end position="535"/>
    </location>
</feature>
<dbReference type="GO" id="GO:0005524">
    <property type="term" value="F:ATP binding"/>
    <property type="evidence" value="ECO:0007669"/>
    <property type="project" value="InterPro"/>
</dbReference>
<gene>
    <name evidence="2" type="ORF">RDB_LOCUS119358</name>
</gene>
<dbReference type="Pfam" id="PF07714">
    <property type="entry name" value="PK_Tyr_Ser-Thr"/>
    <property type="match status" value="1"/>
</dbReference>
<dbReference type="PROSITE" id="PS00108">
    <property type="entry name" value="PROTEIN_KINASE_ST"/>
    <property type="match status" value="1"/>
</dbReference>
<evidence type="ECO:0000313" key="3">
    <source>
        <dbReference type="Proteomes" id="UP000663843"/>
    </source>
</evidence>
<comment type="caution">
    <text evidence="2">The sequence shown here is derived from an EMBL/GenBank/DDBJ whole genome shotgun (WGS) entry which is preliminary data.</text>
</comment>
<dbReference type="PRINTS" id="PR00109">
    <property type="entry name" value="TYRKINASE"/>
</dbReference>
<dbReference type="PANTHER" id="PTHR44329:SF214">
    <property type="entry name" value="PROTEIN KINASE DOMAIN-CONTAINING PROTEIN"/>
    <property type="match status" value="1"/>
</dbReference>
<evidence type="ECO:0000313" key="2">
    <source>
        <dbReference type="EMBL" id="CAE6481897.1"/>
    </source>
</evidence>
<dbReference type="InterPro" id="IPR011009">
    <property type="entry name" value="Kinase-like_dom_sf"/>
</dbReference>
<evidence type="ECO:0000259" key="1">
    <source>
        <dbReference type="PROSITE" id="PS50011"/>
    </source>
</evidence>
<sequence>MIPEAPLAFLRHPMVTRSSAWLCRIPTNHPVVSRRATTAKNPKPLTRNSKSGISGIHLDYSQGLLLNNPGARYVQTRVERDLLGIYTLDPYCLDCHAYSYHEHKMYQANFTTPIIGRVERQLRDIRRAQSMPTLRKINNVLEYVERPVQLLDAMLGGVKPIHYTTTITHLGGTFAEVMRSTFTNLSGLSRAFQSATMGIRGGINLYRKLSHDSWKAGASSLQQRWVHSVPLVDEPRIEPCVIGSSMTMAEVVWVLRRHHCKSLSQLLSLRSCSSHPVSTGGFGDIYLGELENKTPVAIKVARYSTTHPDFRKQTKHTAKELRTWAKCQHPNVLPLLGMVEFRDQIAMVSPWMKNGDLRSYLRQHPEADRCQLCYDICDGLVYLHSMNIVHGDLKGANVLISENGKAMLSDFGNSLVEDNTLRFTVTTRDAACSSRWAAPEILEGAAASYPADIFALGMTVLEAITGDVPYKELEREQAVMVAILFKKAIPARPTAHIPHDSAHGDLLWGLLTRCWVYEPNDRPHAEEVQNRVTQITKMGLMQQS</sequence>
<accession>A0A8H3GZH0</accession>
<dbReference type="SUPFAM" id="SSF56112">
    <property type="entry name" value="Protein kinase-like (PK-like)"/>
    <property type="match status" value="1"/>
</dbReference>
<dbReference type="Proteomes" id="UP000663843">
    <property type="component" value="Unassembled WGS sequence"/>
</dbReference>
<dbReference type="Gene3D" id="1.10.510.10">
    <property type="entry name" value="Transferase(Phosphotransferase) domain 1"/>
    <property type="match status" value="1"/>
</dbReference>
<dbReference type="PANTHER" id="PTHR44329">
    <property type="entry name" value="SERINE/THREONINE-PROTEIN KINASE TNNI3K-RELATED"/>
    <property type="match status" value="1"/>
</dbReference>
<dbReference type="AlphaFoldDB" id="A0A8H3GZH0"/>
<dbReference type="PROSITE" id="PS50011">
    <property type="entry name" value="PROTEIN_KINASE_DOM"/>
    <property type="match status" value="1"/>
</dbReference>
<dbReference type="EMBL" id="CAJMWT010003970">
    <property type="protein sequence ID" value="CAE6481897.1"/>
    <property type="molecule type" value="Genomic_DNA"/>
</dbReference>
<proteinExistence type="predicted"/>
<organism evidence="2 3">
    <name type="scientific">Rhizoctonia solani</name>
    <dbReference type="NCBI Taxonomy" id="456999"/>
    <lineage>
        <taxon>Eukaryota</taxon>
        <taxon>Fungi</taxon>
        <taxon>Dikarya</taxon>
        <taxon>Basidiomycota</taxon>
        <taxon>Agaricomycotina</taxon>
        <taxon>Agaricomycetes</taxon>
        <taxon>Cantharellales</taxon>
        <taxon>Ceratobasidiaceae</taxon>
        <taxon>Rhizoctonia</taxon>
    </lineage>
</organism>
<dbReference type="InterPro" id="IPR008271">
    <property type="entry name" value="Ser/Thr_kinase_AS"/>
</dbReference>
<protein>
    <recommendedName>
        <fullName evidence="1">Protein kinase domain-containing protein</fullName>
    </recommendedName>
</protein>